<keyword evidence="3" id="KW-1185">Reference proteome</keyword>
<reference evidence="2 3" key="1">
    <citation type="submission" date="2015-07" db="EMBL/GenBank/DDBJ databases">
        <title>Emmonsia species relationships and genome sequence.</title>
        <authorList>
            <person name="Cuomo C.A."/>
            <person name="Schwartz I.S."/>
            <person name="Kenyon C."/>
            <person name="de Hoog G.S."/>
            <person name="Govender N.P."/>
            <person name="Botha A."/>
            <person name="Moreno L."/>
            <person name="de Vries M."/>
            <person name="Munoz J.F."/>
            <person name="Stielow J.B."/>
        </authorList>
    </citation>
    <scope>NUCLEOTIDE SEQUENCE [LARGE SCALE GENOMIC DNA]</scope>
    <source>
        <strain evidence="2 3">CBS 136260</strain>
    </source>
</reference>
<dbReference type="EMBL" id="LGUA01001839">
    <property type="protein sequence ID" value="OAX77990.1"/>
    <property type="molecule type" value="Genomic_DNA"/>
</dbReference>
<sequence>MFRPTVENMVVHSKQTSLPRPEPTTPPLPETSSFHLTITMARILRLKLNRLHQGFSSINSLKDSIIPMQITILITSSLQSTKRRDEQISTITLAWVIGHGVTPVPVRARSKKIGRIFPPLRLLFLTSLPLTTWMSLLSKT</sequence>
<feature type="region of interest" description="Disordered" evidence="1">
    <location>
        <begin position="1"/>
        <end position="31"/>
    </location>
</feature>
<evidence type="ECO:0000313" key="2">
    <source>
        <dbReference type="EMBL" id="OAX77990.1"/>
    </source>
</evidence>
<comment type="caution">
    <text evidence="2">The sequence shown here is derived from an EMBL/GenBank/DDBJ whole genome shotgun (WGS) entry which is preliminary data.</text>
</comment>
<dbReference type="AlphaFoldDB" id="A0A1B7NN13"/>
<gene>
    <name evidence="2" type="ORF">ACJ72_07705</name>
</gene>
<proteinExistence type="predicted"/>
<evidence type="ECO:0000256" key="1">
    <source>
        <dbReference type="SAM" id="MobiDB-lite"/>
    </source>
</evidence>
<accession>A0A1B7NN13</accession>
<protein>
    <submittedName>
        <fullName evidence="2">Uncharacterized protein</fullName>
    </submittedName>
</protein>
<name>A0A1B7NN13_9EURO</name>
<organism evidence="2 3">
    <name type="scientific">Emergomyces africanus</name>
    <dbReference type="NCBI Taxonomy" id="1955775"/>
    <lineage>
        <taxon>Eukaryota</taxon>
        <taxon>Fungi</taxon>
        <taxon>Dikarya</taxon>
        <taxon>Ascomycota</taxon>
        <taxon>Pezizomycotina</taxon>
        <taxon>Eurotiomycetes</taxon>
        <taxon>Eurotiomycetidae</taxon>
        <taxon>Onygenales</taxon>
        <taxon>Ajellomycetaceae</taxon>
        <taxon>Emergomyces</taxon>
    </lineage>
</organism>
<evidence type="ECO:0000313" key="3">
    <source>
        <dbReference type="Proteomes" id="UP000091918"/>
    </source>
</evidence>
<dbReference type="Proteomes" id="UP000091918">
    <property type="component" value="Unassembled WGS sequence"/>
</dbReference>
<feature type="compositionally biased region" description="Pro residues" evidence="1">
    <location>
        <begin position="20"/>
        <end position="29"/>
    </location>
</feature>